<dbReference type="Proteomes" id="UP000018143">
    <property type="component" value="Unassembled WGS sequence"/>
</dbReference>
<protein>
    <submittedName>
        <fullName evidence="1">Uncharacterized protein</fullName>
    </submittedName>
</protein>
<keyword evidence="2" id="KW-1185">Reference proteome</keyword>
<evidence type="ECO:0000313" key="1">
    <source>
        <dbReference type="EMBL" id="GAD18950.1"/>
    </source>
</evidence>
<name>T1CYE5_9HELI</name>
<organism evidence="1 2">
    <name type="scientific">Helicobacter fennelliae MRY12-0050</name>
    <dbReference type="NCBI Taxonomy" id="1325130"/>
    <lineage>
        <taxon>Bacteria</taxon>
        <taxon>Pseudomonadati</taxon>
        <taxon>Campylobacterota</taxon>
        <taxon>Epsilonproteobacteria</taxon>
        <taxon>Campylobacterales</taxon>
        <taxon>Helicobacteraceae</taxon>
        <taxon>Helicobacter</taxon>
    </lineage>
</organism>
<dbReference type="RefSeq" id="WP_023947973.1">
    <property type="nucleotide sequence ID" value="NZ_BASD01000010.1"/>
</dbReference>
<proteinExistence type="predicted"/>
<reference evidence="1 2" key="1">
    <citation type="journal article" date="2013" name="Genome Announc.">
        <title>Draft Genome Sequence of Helicobacter fennelliae Strain MRY12-0050, Isolated from a Bacteremia Patient.</title>
        <authorList>
            <person name="Rimbara E."/>
            <person name="Matsui M."/>
            <person name="Mori S."/>
            <person name="Suzuki S."/>
            <person name="Suzuki M."/>
            <person name="Kim H."/>
            <person name="Sekizuka T."/>
            <person name="Kuroda M."/>
            <person name="Shibayama K."/>
        </authorList>
    </citation>
    <scope>NUCLEOTIDE SEQUENCE [LARGE SCALE GENOMIC DNA]</scope>
    <source>
        <strain evidence="1 2">MRY12-0050</strain>
    </source>
</reference>
<dbReference type="EMBL" id="BASD01000010">
    <property type="protein sequence ID" value="GAD18950.1"/>
    <property type="molecule type" value="Genomic_DNA"/>
</dbReference>
<dbReference type="AlphaFoldDB" id="T1CYE5"/>
<sequence>MQGVYKVFNPLSIAINVANNKKQADEANTATLSLDYLPQVKTQDTDFLTNFIEHILYVTSLEKEMENFYIQLHTTQENVIDKIIVLRDKRYYPKILDKTEIDNLDPKQCSIAEKRAIFKCQPFIIVNEYGDDVLNKDNIAKLFRYNSNSTKIVLYSDESNTSYFNARLSMYDEKHSL</sequence>
<comment type="caution">
    <text evidence="1">The sequence shown here is derived from an EMBL/GenBank/DDBJ whole genome shotgun (WGS) entry which is preliminary data.</text>
</comment>
<evidence type="ECO:0000313" key="2">
    <source>
        <dbReference type="Proteomes" id="UP000018143"/>
    </source>
</evidence>
<gene>
    <name evidence="1" type="ORF">HFN_0081</name>
</gene>
<dbReference type="OrthoDB" id="5322172at2"/>
<accession>T1CYE5</accession>